<evidence type="ECO:0000256" key="3">
    <source>
        <dbReference type="ARBA" id="ARBA00022692"/>
    </source>
</evidence>
<organism evidence="14 15">
    <name type="scientific">Carassius auratus</name>
    <name type="common">Goldfish</name>
    <dbReference type="NCBI Taxonomy" id="7957"/>
    <lineage>
        <taxon>Eukaryota</taxon>
        <taxon>Metazoa</taxon>
        <taxon>Chordata</taxon>
        <taxon>Craniata</taxon>
        <taxon>Vertebrata</taxon>
        <taxon>Euteleostomi</taxon>
        <taxon>Actinopterygii</taxon>
        <taxon>Neopterygii</taxon>
        <taxon>Teleostei</taxon>
        <taxon>Ostariophysi</taxon>
        <taxon>Cypriniformes</taxon>
        <taxon>Cyprinidae</taxon>
        <taxon>Cyprininae</taxon>
        <taxon>Carassius</taxon>
    </lineage>
</organism>
<feature type="transmembrane region" description="Helical" evidence="11">
    <location>
        <begin position="155"/>
        <end position="175"/>
    </location>
</feature>
<evidence type="ECO:0000313" key="15">
    <source>
        <dbReference type="RefSeq" id="XP_026053943.1"/>
    </source>
</evidence>
<dbReference type="GO" id="GO:0042102">
    <property type="term" value="P:positive regulation of T cell proliferation"/>
    <property type="evidence" value="ECO:0007669"/>
    <property type="project" value="TreeGrafter"/>
</dbReference>
<dbReference type="GO" id="GO:0042130">
    <property type="term" value="P:negative regulation of T cell proliferation"/>
    <property type="evidence" value="ECO:0007669"/>
    <property type="project" value="TreeGrafter"/>
</dbReference>
<gene>
    <name evidence="15" type="primary">LOC113039969</name>
</gene>
<evidence type="ECO:0000256" key="1">
    <source>
        <dbReference type="ARBA" id="ARBA00004251"/>
    </source>
</evidence>
<dbReference type="OrthoDB" id="9898017at2759"/>
<keyword evidence="2" id="KW-1003">Cell membrane</keyword>
<evidence type="ECO:0000256" key="10">
    <source>
        <dbReference type="ARBA" id="ARBA00023319"/>
    </source>
</evidence>
<feature type="domain" description="Ig-like" evidence="13">
    <location>
        <begin position="29"/>
        <end position="122"/>
    </location>
</feature>
<dbReference type="GO" id="GO:0007166">
    <property type="term" value="P:cell surface receptor signaling pathway"/>
    <property type="evidence" value="ECO:0007669"/>
    <property type="project" value="TreeGrafter"/>
</dbReference>
<evidence type="ECO:0000256" key="6">
    <source>
        <dbReference type="ARBA" id="ARBA00023136"/>
    </source>
</evidence>
<dbReference type="InterPro" id="IPR013783">
    <property type="entry name" value="Ig-like_fold"/>
</dbReference>
<keyword evidence="9" id="KW-0325">Glycoprotein</keyword>
<sequence>MITRFYFICVSALMIHKVSLQVTVDGFFGGSVLLPCSSSKLDHKLQDMNVFWRQNDTKNVFDIINGLDSVEQQDPRYKNRVKPFSEEYVRGNFSIRLTDLNQADAGRYICLITRSSEYKTVVLIINVPTTESVTISAGQETQKPGTDVVKSSSLLWVYITAPVVIVILIIAGFLYRKKIKAVLISPVMTEKKEQTEINV</sequence>
<keyword evidence="4 12" id="KW-0732">Signal</keyword>
<evidence type="ECO:0000256" key="11">
    <source>
        <dbReference type="SAM" id="Phobius"/>
    </source>
</evidence>
<dbReference type="RefSeq" id="XP_026053943.1">
    <property type="nucleotide sequence ID" value="XM_026198158.1"/>
</dbReference>
<feature type="chain" id="PRO_5027619510" evidence="12">
    <location>
        <begin position="21"/>
        <end position="199"/>
    </location>
</feature>
<keyword evidence="14" id="KW-1185">Reference proteome</keyword>
<dbReference type="FunFam" id="2.60.40.10:FF:000142">
    <property type="entry name" value="V-set domain-containing T-cell activation inhibitor 1"/>
    <property type="match status" value="1"/>
</dbReference>
<keyword evidence="3 11" id="KW-0812">Transmembrane</keyword>
<keyword evidence="6 11" id="KW-0472">Membrane</keyword>
<dbReference type="InterPro" id="IPR003599">
    <property type="entry name" value="Ig_sub"/>
</dbReference>
<accession>A0A6P6J336</accession>
<dbReference type="InterPro" id="IPR013106">
    <property type="entry name" value="Ig_V-set"/>
</dbReference>
<keyword evidence="10" id="KW-0393">Immunoglobulin domain</keyword>
<keyword evidence="5 11" id="KW-1133">Transmembrane helix</keyword>
<evidence type="ECO:0000256" key="8">
    <source>
        <dbReference type="ARBA" id="ARBA00023170"/>
    </source>
</evidence>
<evidence type="ECO:0000256" key="4">
    <source>
        <dbReference type="ARBA" id="ARBA00022729"/>
    </source>
</evidence>
<evidence type="ECO:0000256" key="5">
    <source>
        <dbReference type="ARBA" id="ARBA00022989"/>
    </source>
</evidence>
<feature type="signal peptide" evidence="12">
    <location>
        <begin position="1"/>
        <end position="20"/>
    </location>
</feature>
<dbReference type="GO" id="GO:0031295">
    <property type="term" value="P:T cell costimulation"/>
    <property type="evidence" value="ECO:0007669"/>
    <property type="project" value="TreeGrafter"/>
</dbReference>
<dbReference type="PANTHER" id="PTHR25466:SF14">
    <property type="entry name" value="BUTYROPHILIN SUBFAMILY 2 MEMBER A2-LIKE-RELATED"/>
    <property type="match status" value="1"/>
</dbReference>
<evidence type="ECO:0000259" key="13">
    <source>
        <dbReference type="PROSITE" id="PS50835"/>
    </source>
</evidence>
<dbReference type="AlphaFoldDB" id="A0A6P6J336"/>
<dbReference type="PANTHER" id="PTHR25466">
    <property type="entry name" value="T-LYMPHOCYTE ACTIVATION ANTIGEN"/>
    <property type="match status" value="1"/>
</dbReference>
<proteinExistence type="predicted"/>
<dbReference type="InterPro" id="IPR036179">
    <property type="entry name" value="Ig-like_dom_sf"/>
</dbReference>
<evidence type="ECO:0000256" key="12">
    <source>
        <dbReference type="SAM" id="SignalP"/>
    </source>
</evidence>
<dbReference type="SMART" id="SM00409">
    <property type="entry name" value="IG"/>
    <property type="match status" value="1"/>
</dbReference>
<reference evidence="15" key="1">
    <citation type="submission" date="2025-08" db="UniProtKB">
        <authorList>
            <consortium name="RefSeq"/>
        </authorList>
    </citation>
    <scope>IDENTIFICATION</scope>
    <source>
        <strain evidence="15">Wakin</strain>
        <tissue evidence="15">Muscle</tissue>
    </source>
</reference>
<keyword evidence="7" id="KW-1015">Disulfide bond</keyword>
<dbReference type="Proteomes" id="UP000515129">
    <property type="component" value="Chromosome 22"/>
</dbReference>
<dbReference type="Gene3D" id="2.60.40.10">
    <property type="entry name" value="Immunoglobulins"/>
    <property type="match status" value="1"/>
</dbReference>
<dbReference type="GO" id="GO:0071222">
    <property type="term" value="P:cellular response to lipopolysaccharide"/>
    <property type="evidence" value="ECO:0007669"/>
    <property type="project" value="TreeGrafter"/>
</dbReference>
<dbReference type="Pfam" id="PF07686">
    <property type="entry name" value="V-set"/>
    <property type="match status" value="1"/>
</dbReference>
<dbReference type="GeneID" id="113039969"/>
<dbReference type="GO" id="GO:0009897">
    <property type="term" value="C:external side of plasma membrane"/>
    <property type="evidence" value="ECO:0007669"/>
    <property type="project" value="TreeGrafter"/>
</dbReference>
<evidence type="ECO:0000256" key="2">
    <source>
        <dbReference type="ARBA" id="ARBA00022475"/>
    </source>
</evidence>
<dbReference type="SUPFAM" id="SSF48726">
    <property type="entry name" value="Immunoglobulin"/>
    <property type="match status" value="1"/>
</dbReference>
<evidence type="ECO:0000256" key="9">
    <source>
        <dbReference type="ARBA" id="ARBA00023180"/>
    </source>
</evidence>
<dbReference type="PROSITE" id="PS50835">
    <property type="entry name" value="IG_LIKE"/>
    <property type="match status" value="1"/>
</dbReference>
<keyword evidence="8" id="KW-0675">Receptor</keyword>
<dbReference type="InterPro" id="IPR051713">
    <property type="entry name" value="T-cell_Activation_Regulation"/>
</dbReference>
<name>A0A6P6J336_CARAU</name>
<comment type="subcellular location">
    <subcellularLocation>
        <location evidence="1">Cell membrane</location>
        <topology evidence="1">Single-pass type I membrane protein</topology>
    </subcellularLocation>
</comment>
<dbReference type="GO" id="GO:0006955">
    <property type="term" value="P:immune response"/>
    <property type="evidence" value="ECO:0007669"/>
    <property type="project" value="TreeGrafter"/>
</dbReference>
<protein>
    <submittedName>
        <fullName evidence="15">CD276 antigen homolog</fullName>
    </submittedName>
</protein>
<dbReference type="InterPro" id="IPR007110">
    <property type="entry name" value="Ig-like_dom"/>
</dbReference>
<evidence type="ECO:0000313" key="14">
    <source>
        <dbReference type="Proteomes" id="UP000515129"/>
    </source>
</evidence>
<evidence type="ECO:0000256" key="7">
    <source>
        <dbReference type="ARBA" id="ARBA00023157"/>
    </source>
</evidence>
<dbReference type="KEGG" id="caua:113039969"/>